<dbReference type="Proteomes" id="UP000092247">
    <property type="component" value="Unassembled WGS sequence"/>
</dbReference>
<protein>
    <submittedName>
        <fullName evidence="1">Uncharacterized protein</fullName>
    </submittedName>
</protein>
<comment type="caution">
    <text evidence="1">The sequence shown here is derived from an EMBL/GenBank/DDBJ whole genome shotgun (WGS) entry which is preliminary data.</text>
</comment>
<reference evidence="1 2" key="1">
    <citation type="submission" date="2016-06" db="EMBL/GenBank/DDBJ databases">
        <authorList>
            <person name="Kjaerup R.B."/>
            <person name="Dalgaard T.S."/>
            <person name="Juul-Madsen H.R."/>
        </authorList>
    </citation>
    <scope>NUCLEOTIDE SEQUENCE [LARGE SCALE GENOMIC DNA]</scope>
    <source>
        <strain evidence="1 2">GCSL-Mp3</strain>
    </source>
</reference>
<evidence type="ECO:0000313" key="1">
    <source>
        <dbReference type="EMBL" id="OBU10611.1"/>
    </source>
</evidence>
<accession>A0A1B8HN10</accession>
<dbReference type="EMBL" id="LZEX01000003">
    <property type="protein sequence ID" value="OBU10611.1"/>
    <property type="molecule type" value="Genomic_DNA"/>
</dbReference>
<name>A0A1B8HN10_9GAMM</name>
<organism evidence="1 2">
    <name type="scientific">Morganella psychrotolerans</name>
    <dbReference type="NCBI Taxonomy" id="368603"/>
    <lineage>
        <taxon>Bacteria</taxon>
        <taxon>Pseudomonadati</taxon>
        <taxon>Pseudomonadota</taxon>
        <taxon>Gammaproteobacteria</taxon>
        <taxon>Enterobacterales</taxon>
        <taxon>Morganellaceae</taxon>
        <taxon>Morganella</taxon>
    </lineage>
</organism>
<gene>
    <name evidence="1" type="ORF">AYY17_15010</name>
</gene>
<sequence>MSQKDAGGFSLALVGYIKNTGSYRQWITYASADERMHVVINLYGQKNGLIMLRPFILSYDELMLTPADVTQYTDQVNSMDKKQHPEWFK</sequence>
<dbReference type="AlphaFoldDB" id="A0A1B8HN10"/>
<proteinExistence type="predicted"/>
<evidence type="ECO:0000313" key="2">
    <source>
        <dbReference type="Proteomes" id="UP000092247"/>
    </source>
</evidence>